<reference evidence="2" key="1">
    <citation type="journal article" date="2019" name="Int. J. Syst. Evol. Microbiol.">
        <title>The Global Catalogue of Microorganisms (GCM) 10K type strain sequencing project: providing services to taxonomists for standard genome sequencing and annotation.</title>
        <authorList>
            <consortium name="The Broad Institute Genomics Platform"/>
            <consortium name="The Broad Institute Genome Sequencing Center for Infectious Disease"/>
            <person name="Wu L."/>
            <person name="Ma J."/>
        </authorList>
    </citation>
    <scope>NUCLEOTIDE SEQUENCE [LARGE SCALE GENOMIC DNA]</scope>
    <source>
        <strain evidence="2">PCU 266</strain>
    </source>
</reference>
<gene>
    <name evidence="1" type="ORF">ACFPRH_16600</name>
</gene>
<comment type="caution">
    <text evidence="1">The sequence shown here is derived from an EMBL/GenBank/DDBJ whole genome shotgun (WGS) entry which is preliminary data.</text>
</comment>
<proteinExistence type="predicted"/>
<dbReference type="EMBL" id="JBHSKP010000009">
    <property type="protein sequence ID" value="MFC5153357.1"/>
    <property type="molecule type" value="Genomic_DNA"/>
</dbReference>
<dbReference type="Proteomes" id="UP001596160">
    <property type="component" value="Unassembled WGS sequence"/>
</dbReference>
<evidence type="ECO:0000313" key="2">
    <source>
        <dbReference type="Proteomes" id="UP001596160"/>
    </source>
</evidence>
<sequence length="95" mass="10289">MICPRCGLPHPREDTTGLQTVLAALDHVLDTLHPTRAADRHITRALEAQMGQTIQTRGCPKCGGTMYRTIDTDPDGNQTGAPQYVCSNHTCGTVE</sequence>
<protein>
    <submittedName>
        <fullName evidence="1">Uncharacterized protein</fullName>
    </submittedName>
</protein>
<keyword evidence="2" id="KW-1185">Reference proteome</keyword>
<organism evidence="1 2">
    <name type="scientific">Streptomyces amakusaensis</name>
    <dbReference type="NCBI Taxonomy" id="67271"/>
    <lineage>
        <taxon>Bacteria</taxon>
        <taxon>Bacillati</taxon>
        <taxon>Actinomycetota</taxon>
        <taxon>Actinomycetes</taxon>
        <taxon>Kitasatosporales</taxon>
        <taxon>Streptomycetaceae</taxon>
        <taxon>Streptomyces</taxon>
    </lineage>
</organism>
<name>A0ABW0AI25_9ACTN</name>
<accession>A0ABW0AI25</accession>
<evidence type="ECO:0000313" key="1">
    <source>
        <dbReference type="EMBL" id="MFC5153357.1"/>
    </source>
</evidence>
<dbReference type="RefSeq" id="WP_344479898.1">
    <property type="nucleotide sequence ID" value="NZ_BAAASB010000013.1"/>
</dbReference>